<feature type="compositionally biased region" description="Polar residues" evidence="1">
    <location>
        <begin position="298"/>
        <end position="307"/>
    </location>
</feature>
<reference evidence="2" key="1">
    <citation type="submission" date="2020-10" db="EMBL/GenBank/DDBJ databases">
        <title>High-Quality Genome Resource of Clonostachys rosea strain S41 by Oxford Nanopore Long-Read Sequencing.</title>
        <authorList>
            <person name="Wang H."/>
        </authorList>
    </citation>
    <scope>NUCLEOTIDE SEQUENCE</scope>
    <source>
        <strain evidence="2">S41</strain>
    </source>
</reference>
<dbReference type="AlphaFoldDB" id="A0A8H7N5V4"/>
<feature type="region of interest" description="Disordered" evidence="1">
    <location>
        <begin position="292"/>
        <end position="337"/>
    </location>
</feature>
<protein>
    <submittedName>
        <fullName evidence="2">Uncharacterized protein</fullName>
    </submittedName>
</protein>
<gene>
    <name evidence="2" type="ORF">IM811_017183</name>
</gene>
<sequence>MGSDGNKDDSSSNPFVQFKHHVDSNVSFGFNTMIGNQRGGSSVAAQPGNQYQPSAGEALSLRSVLSSQYSPAALRHLPRPVPNDIPDDVDRSTFAFEDAFEDLLAITQGQDLPEMTQKLQQKKLLQKMFPEGEPFWFWHRRLRASGLLGSYTTDRKYVDQPDWDGFHQELDRKAEDAWGRTVLGPLQAIKAIGNIWDEIERSADDFDRYVKDQGWKNRQIANPDTFDELFESIQSAYNSGQRSWDTFMKTITDSQTPNDQAQAAEPQNKVIEDRNEYVDRFGYVHSKVTRKELDSDGNEVSSSTSYQIYPAPKDQNPQEQGSHEEEDDKKKTGWFWK</sequence>
<dbReference type="EMBL" id="JADCTT010000008">
    <property type="protein sequence ID" value="KAF9749388.1"/>
    <property type="molecule type" value="Genomic_DNA"/>
</dbReference>
<evidence type="ECO:0000256" key="1">
    <source>
        <dbReference type="SAM" id="MobiDB-lite"/>
    </source>
</evidence>
<evidence type="ECO:0000313" key="2">
    <source>
        <dbReference type="EMBL" id="KAF9749388.1"/>
    </source>
</evidence>
<proteinExistence type="predicted"/>
<comment type="caution">
    <text evidence="2">The sequence shown here is derived from an EMBL/GenBank/DDBJ whole genome shotgun (WGS) entry which is preliminary data.</text>
</comment>
<dbReference type="Proteomes" id="UP000616885">
    <property type="component" value="Unassembled WGS sequence"/>
</dbReference>
<name>A0A8H7N5V4_BIOOC</name>
<organism evidence="2 3">
    <name type="scientific">Bionectria ochroleuca</name>
    <name type="common">Gliocladium roseum</name>
    <dbReference type="NCBI Taxonomy" id="29856"/>
    <lineage>
        <taxon>Eukaryota</taxon>
        <taxon>Fungi</taxon>
        <taxon>Dikarya</taxon>
        <taxon>Ascomycota</taxon>
        <taxon>Pezizomycotina</taxon>
        <taxon>Sordariomycetes</taxon>
        <taxon>Hypocreomycetidae</taxon>
        <taxon>Hypocreales</taxon>
        <taxon>Bionectriaceae</taxon>
        <taxon>Clonostachys</taxon>
    </lineage>
</organism>
<accession>A0A8H7N5V4</accession>
<evidence type="ECO:0000313" key="3">
    <source>
        <dbReference type="Proteomes" id="UP000616885"/>
    </source>
</evidence>